<dbReference type="InterPro" id="IPR012133">
    <property type="entry name" value="Alpha-hydoxy_acid_DH_FMN"/>
</dbReference>
<protein>
    <recommendedName>
        <fullName evidence="9">FMN hydroxy acid dehydrogenase domain-containing protein</fullName>
    </recommendedName>
</protein>
<evidence type="ECO:0000256" key="3">
    <source>
        <dbReference type="ARBA" id="ARBA00022643"/>
    </source>
</evidence>
<accession>A0A410GEC5</accession>
<feature type="active site" description="Proton acceptor" evidence="6">
    <location>
        <position position="318"/>
    </location>
</feature>
<dbReference type="AlphaFoldDB" id="A0A410GEC5"/>
<feature type="domain" description="FMN hydroxy acid dehydrogenase" evidence="9">
    <location>
        <begin position="36"/>
        <end position="423"/>
    </location>
</feature>
<evidence type="ECO:0000313" key="11">
    <source>
        <dbReference type="Proteomes" id="UP000283474"/>
    </source>
</evidence>
<comment type="cofactor">
    <cofactor evidence="1">
        <name>FMN</name>
        <dbReference type="ChEBI" id="CHEBI:58210"/>
    </cofactor>
</comment>
<feature type="compositionally biased region" description="Basic and acidic residues" evidence="8">
    <location>
        <begin position="1"/>
        <end position="12"/>
    </location>
</feature>
<evidence type="ECO:0000256" key="8">
    <source>
        <dbReference type="SAM" id="MobiDB-lite"/>
    </source>
</evidence>
<reference evidence="10 11" key="1">
    <citation type="submission" date="2017-08" db="EMBL/GenBank/DDBJ databases">
        <authorList>
            <person name="Park S.-J."/>
            <person name="Kim H."/>
        </authorList>
    </citation>
    <scope>NUCLEOTIDE SEQUENCE [LARGE SCALE GENOMIC DNA]</scope>
    <source>
        <strain evidence="11">ye3</strain>
    </source>
</reference>
<feature type="binding site" evidence="7">
    <location>
        <begin position="372"/>
        <end position="373"/>
    </location>
    <ligand>
        <name>FMN</name>
        <dbReference type="ChEBI" id="CHEBI:58210"/>
    </ligand>
</feature>
<feature type="region of interest" description="Disordered" evidence="8">
    <location>
        <begin position="1"/>
        <end position="37"/>
    </location>
</feature>
<comment type="similarity">
    <text evidence="5">Belongs to the FMN-dependent alpha-hydroxy acid dehydrogenase family.</text>
</comment>
<name>A0A410GEC5_9BURK</name>
<dbReference type="OrthoDB" id="8717062at2"/>
<dbReference type="Gene3D" id="3.20.20.70">
    <property type="entry name" value="Aldolase class I"/>
    <property type="match status" value="1"/>
</dbReference>
<keyword evidence="11" id="KW-1185">Reference proteome</keyword>
<dbReference type="Proteomes" id="UP000283474">
    <property type="component" value="Chromosome"/>
</dbReference>
<feature type="binding site" evidence="7">
    <location>
        <position position="193"/>
    </location>
    <ligand>
        <name>FMN</name>
        <dbReference type="ChEBI" id="CHEBI:58210"/>
    </ligand>
</feature>
<dbReference type="InterPro" id="IPR000262">
    <property type="entry name" value="FMN-dep_DH"/>
</dbReference>
<dbReference type="GO" id="GO:0010181">
    <property type="term" value="F:FMN binding"/>
    <property type="evidence" value="ECO:0007669"/>
    <property type="project" value="InterPro"/>
</dbReference>
<dbReference type="PROSITE" id="PS51349">
    <property type="entry name" value="FMN_HYDROXY_ACID_DH_2"/>
    <property type="match status" value="1"/>
</dbReference>
<feature type="binding site" evidence="7">
    <location>
        <position position="167"/>
    </location>
    <ligand>
        <name>glyoxylate</name>
        <dbReference type="ChEBI" id="CHEBI:36655"/>
    </ligand>
</feature>
<dbReference type="GO" id="GO:0004459">
    <property type="term" value="F:L-lactate dehydrogenase (NAD+) activity"/>
    <property type="evidence" value="ECO:0007669"/>
    <property type="project" value="TreeGrafter"/>
</dbReference>
<dbReference type="EMBL" id="CP022987">
    <property type="protein sequence ID" value="QAA94644.1"/>
    <property type="molecule type" value="Genomic_DNA"/>
</dbReference>
<evidence type="ECO:0000256" key="6">
    <source>
        <dbReference type="PIRSR" id="PIRSR000138-1"/>
    </source>
</evidence>
<dbReference type="FunFam" id="3.20.20.70:FF:000029">
    <property type="entry name" value="L-lactate dehydrogenase"/>
    <property type="match status" value="1"/>
</dbReference>
<evidence type="ECO:0000256" key="4">
    <source>
        <dbReference type="ARBA" id="ARBA00023002"/>
    </source>
</evidence>
<sequence length="431" mass="48030">MSYRIKEQRSRAGPDCPRLKHSGPRTPSEHCTSHQGKGLKAYNNEDLRLAAKRALPRGLYEYIARGSEDETALGRNRRALDAIKFRPKVFVNVAGRNQKTTVLGKEQASPLIIAPTGAAGLMWYQGEIALARAAQQAGVPFTVSTSAITSMEKIAQASQARLWFQLYIWPDFAMAEELIGRAEAAGYDTLMVTVDTIVNPNREYNSRNSFNVPIRFNARNTLDVCRHPLWLIRVFLKYLLNSGMPQFENYPDAMRMSMTGNRSGKWVVTKKSETLNWDDLSRLRDRWKGSLVIKGILDVEDADEAARRGVDGIVVSNHGGRNLDCVRSPLEVLEDIANRVGDRVDVIADSGFTRGSDVVKALALGAKAVMVGRCPLYGLATGGEAGALESLNFYRDEIDRVLAFMGVNDIRKLERRHVHLDPMMFGLEAFK</sequence>
<dbReference type="SUPFAM" id="SSF51395">
    <property type="entry name" value="FMN-linked oxidoreductases"/>
    <property type="match status" value="1"/>
</dbReference>
<evidence type="ECO:0000256" key="7">
    <source>
        <dbReference type="PIRSR" id="PIRSR000138-2"/>
    </source>
</evidence>
<dbReference type="InterPro" id="IPR037396">
    <property type="entry name" value="FMN_HAD"/>
</dbReference>
<evidence type="ECO:0000313" key="10">
    <source>
        <dbReference type="EMBL" id="QAA94644.1"/>
    </source>
</evidence>
<dbReference type="Pfam" id="PF01070">
    <property type="entry name" value="FMN_dh"/>
    <property type="match status" value="1"/>
</dbReference>
<keyword evidence="2 7" id="KW-0285">Flavoprotein</keyword>
<dbReference type="GO" id="GO:0005886">
    <property type="term" value="C:plasma membrane"/>
    <property type="evidence" value="ECO:0007669"/>
    <property type="project" value="TreeGrafter"/>
</dbReference>
<dbReference type="PANTHER" id="PTHR10578:SF107">
    <property type="entry name" value="2-HYDROXYACID OXIDASE 1"/>
    <property type="match status" value="1"/>
</dbReference>
<gene>
    <name evidence="10" type="ORF">CKA81_12955</name>
</gene>
<feature type="binding site" evidence="7">
    <location>
        <position position="294"/>
    </location>
    <ligand>
        <name>FMN</name>
        <dbReference type="ChEBI" id="CHEBI:58210"/>
    </ligand>
</feature>
<feature type="binding site" evidence="7">
    <location>
        <begin position="115"/>
        <end position="117"/>
    </location>
    <ligand>
        <name>FMN</name>
        <dbReference type="ChEBI" id="CHEBI:58210"/>
    </ligand>
</feature>
<keyword evidence="3 7" id="KW-0288">FMN</keyword>
<dbReference type="GO" id="GO:0009060">
    <property type="term" value="P:aerobic respiration"/>
    <property type="evidence" value="ECO:0007669"/>
    <property type="project" value="TreeGrafter"/>
</dbReference>
<feature type="binding site" evidence="7">
    <location>
        <position position="318"/>
    </location>
    <ligand>
        <name>glyoxylate</name>
        <dbReference type="ChEBI" id="CHEBI:36655"/>
    </ligand>
</feature>
<organism evidence="10 11">
    <name type="scientific">Pollutimonas thiosulfatoxidans</name>
    <dbReference type="NCBI Taxonomy" id="2028345"/>
    <lineage>
        <taxon>Bacteria</taxon>
        <taxon>Pseudomonadati</taxon>
        <taxon>Pseudomonadota</taxon>
        <taxon>Betaproteobacteria</taxon>
        <taxon>Burkholderiales</taxon>
        <taxon>Alcaligenaceae</taxon>
        <taxon>Pollutimonas</taxon>
    </lineage>
</organism>
<feature type="binding site" evidence="7">
    <location>
        <position position="144"/>
    </location>
    <ligand>
        <name>FMN</name>
        <dbReference type="ChEBI" id="CHEBI:58210"/>
    </ligand>
</feature>
<feature type="binding site" evidence="7">
    <location>
        <position position="202"/>
    </location>
    <ligand>
        <name>glyoxylate</name>
        <dbReference type="ChEBI" id="CHEBI:36655"/>
    </ligand>
</feature>
<evidence type="ECO:0000256" key="5">
    <source>
        <dbReference type="ARBA" id="ARBA00024042"/>
    </source>
</evidence>
<dbReference type="CDD" id="cd02809">
    <property type="entry name" value="alpha_hydroxyacid_oxid_FMN"/>
    <property type="match status" value="1"/>
</dbReference>
<feature type="binding site" evidence="7">
    <location>
        <position position="321"/>
    </location>
    <ligand>
        <name>glyoxylate</name>
        <dbReference type="ChEBI" id="CHEBI:36655"/>
    </ligand>
</feature>
<evidence type="ECO:0000256" key="1">
    <source>
        <dbReference type="ARBA" id="ARBA00001917"/>
    </source>
</evidence>
<dbReference type="KEGG" id="pus:CKA81_12955"/>
<evidence type="ECO:0000259" key="9">
    <source>
        <dbReference type="PROSITE" id="PS51349"/>
    </source>
</evidence>
<evidence type="ECO:0000256" key="2">
    <source>
        <dbReference type="ARBA" id="ARBA00022630"/>
    </source>
</evidence>
<dbReference type="InterPro" id="IPR013785">
    <property type="entry name" value="Aldolase_TIM"/>
</dbReference>
<dbReference type="PIRSF" id="PIRSF000138">
    <property type="entry name" value="Al-hdrx_acd_dh"/>
    <property type="match status" value="1"/>
</dbReference>
<feature type="binding site" evidence="7">
    <location>
        <position position="62"/>
    </location>
    <ligand>
        <name>glyoxylate</name>
        <dbReference type="ChEBI" id="CHEBI:36655"/>
    </ligand>
</feature>
<dbReference type="PANTHER" id="PTHR10578">
    <property type="entry name" value="S -2-HYDROXY-ACID OXIDASE-RELATED"/>
    <property type="match status" value="1"/>
</dbReference>
<keyword evidence="4" id="KW-0560">Oxidoreductase</keyword>
<feature type="binding site" evidence="7">
    <location>
        <position position="316"/>
    </location>
    <ligand>
        <name>FMN</name>
        <dbReference type="ChEBI" id="CHEBI:58210"/>
    </ligand>
</feature>
<proteinExistence type="inferred from homology"/>
<feature type="binding site" evidence="7">
    <location>
        <position position="165"/>
    </location>
    <ligand>
        <name>FMN</name>
        <dbReference type="ChEBI" id="CHEBI:58210"/>
    </ligand>
</feature>